<dbReference type="eggNOG" id="COG1172">
    <property type="taxonomic scope" value="Bacteria"/>
</dbReference>
<feature type="transmembrane region" description="Helical" evidence="6">
    <location>
        <begin position="278"/>
        <end position="298"/>
    </location>
</feature>
<dbReference type="RefSeq" id="WP_006445048.1">
    <property type="nucleotide sequence ID" value="NZ_CP036524.1"/>
</dbReference>
<dbReference type="STRING" id="553973.CLOHYLEM_07707"/>
<keyword evidence="5 6" id="KW-0472">Membrane</keyword>
<reference evidence="7" key="1">
    <citation type="submission" date="2009-02" db="EMBL/GenBank/DDBJ databases">
        <authorList>
            <person name="Fulton L."/>
            <person name="Clifton S."/>
            <person name="Fulton B."/>
            <person name="Xu J."/>
            <person name="Minx P."/>
            <person name="Pepin K.H."/>
            <person name="Johnson M."/>
            <person name="Bhonagiri V."/>
            <person name="Nash W.E."/>
            <person name="Mardis E.R."/>
            <person name="Wilson R.K."/>
        </authorList>
    </citation>
    <scope>NUCLEOTIDE SEQUENCE [LARGE SCALE GENOMIC DNA]</scope>
    <source>
        <strain evidence="7">DSM 15053</strain>
    </source>
</reference>
<sequence>MGKNTYIRKKKGIKEQLSRVFLLIALVVIALIFQAVQPRFLMLNNVMNLLALSSIIGVLALGNMILMAAGEMSFSIGAQCTVIGAVFGKFLAAPDSNNMFLAFLISVAASAAIGLFLAFCTIRIGVPTFVCTLALATVVDGCSQLLNDGTTLYSKDWPDSFNIMQMRIGGILPAAVAVFLGLAVLTHLVYEKTRFGRHLYAVGSNPTAANNSGISVPGMKVWAFVISSVFCGLAGMIAASYNNSVSLTMGSELLMPAIAATMLSATFLKLGKYNVPGTVLAAILMIVIQNGVISAGYPIYVKDIVQGLLLTVAVAIIALIKEDGLPSVKLES</sequence>
<dbReference type="AlphaFoldDB" id="C0C6H0"/>
<comment type="caution">
    <text evidence="7">The sequence shown here is derived from an EMBL/GenBank/DDBJ whole genome shotgun (WGS) entry which is preliminary data.</text>
</comment>
<feature type="transmembrane region" description="Helical" evidence="6">
    <location>
        <begin position="99"/>
        <end position="119"/>
    </location>
</feature>
<dbReference type="EMBL" id="ABYI02000042">
    <property type="protein sequence ID" value="EEG72305.1"/>
    <property type="molecule type" value="Genomic_DNA"/>
</dbReference>
<dbReference type="Proteomes" id="UP000004893">
    <property type="component" value="Unassembled WGS sequence"/>
</dbReference>
<feature type="transmembrane region" description="Helical" evidence="6">
    <location>
        <begin position="253"/>
        <end position="271"/>
    </location>
</feature>
<organism evidence="7 8">
    <name type="scientific">[Clostridium] hylemonae DSM 15053</name>
    <dbReference type="NCBI Taxonomy" id="553973"/>
    <lineage>
        <taxon>Bacteria</taxon>
        <taxon>Bacillati</taxon>
        <taxon>Bacillota</taxon>
        <taxon>Clostridia</taxon>
        <taxon>Lachnospirales</taxon>
        <taxon>Lachnospiraceae</taxon>
    </lineage>
</organism>
<keyword evidence="2" id="KW-1003">Cell membrane</keyword>
<feature type="transmembrane region" description="Helical" evidence="6">
    <location>
        <begin position="20"/>
        <end position="37"/>
    </location>
</feature>
<feature type="transmembrane region" description="Helical" evidence="6">
    <location>
        <begin position="221"/>
        <end position="241"/>
    </location>
</feature>
<evidence type="ECO:0000256" key="3">
    <source>
        <dbReference type="ARBA" id="ARBA00022692"/>
    </source>
</evidence>
<keyword evidence="4 6" id="KW-1133">Transmembrane helix</keyword>
<evidence type="ECO:0000256" key="4">
    <source>
        <dbReference type="ARBA" id="ARBA00022989"/>
    </source>
</evidence>
<dbReference type="GO" id="GO:0022857">
    <property type="term" value="F:transmembrane transporter activity"/>
    <property type="evidence" value="ECO:0007669"/>
    <property type="project" value="InterPro"/>
</dbReference>
<reference evidence="7" key="2">
    <citation type="submission" date="2013-06" db="EMBL/GenBank/DDBJ databases">
        <title>Draft genome sequence of Clostridium hylemonae (DSM 15053).</title>
        <authorList>
            <person name="Sudarsanam P."/>
            <person name="Ley R."/>
            <person name="Guruge J."/>
            <person name="Turnbaugh P.J."/>
            <person name="Mahowald M."/>
            <person name="Liep D."/>
            <person name="Gordon J."/>
        </authorList>
    </citation>
    <scope>NUCLEOTIDE SEQUENCE</scope>
    <source>
        <strain evidence="7">DSM 15053</strain>
    </source>
</reference>
<evidence type="ECO:0000256" key="6">
    <source>
        <dbReference type="SAM" id="Phobius"/>
    </source>
</evidence>
<dbReference type="GO" id="GO:0005886">
    <property type="term" value="C:plasma membrane"/>
    <property type="evidence" value="ECO:0007669"/>
    <property type="project" value="UniProtKB-SubCell"/>
</dbReference>
<feature type="transmembrane region" description="Helical" evidence="6">
    <location>
        <begin position="49"/>
        <end position="69"/>
    </location>
</feature>
<dbReference type="PANTHER" id="PTHR32196">
    <property type="entry name" value="ABC TRANSPORTER PERMEASE PROTEIN YPHD-RELATED-RELATED"/>
    <property type="match status" value="1"/>
</dbReference>
<feature type="transmembrane region" description="Helical" evidence="6">
    <location>
        <begin position="76"/>
        <end position="93"/>
    </location>
</feature>
<evidence type="ECO:0000256" key="2">
    <source>
        <dbReference type="ARBA" id="ARBA00022475"/>
    </source>
</evidence>
<evidence type="ECO:0000313" key="7">
    <source>
        <dbReference type="EMBL" id="EEG72305.1"/>
    </source>
</evidence>
<gene>
    <name evidence="7" type="ORF">CLOHYLEM_07707</name>
</gene>
<accession>C0C6H0</accession>
<evidence type="ECO:0000313" key="8">
    <source>
        <dbReference type="Proteomes" id="UP000004893"/>
    </source>
</evidence>
<keyword evidence="8" id="KW-1185">Reference proteome</keyword>
<keyword evidence="3 6" id="KW-0812">Transmembrane</keyword>
<proteinExistence type="predicted"/>
<name>C0C6H0_9FIRM</name>
<dbReference type="CDD" id="cd06579">
    <property type="entry name" value="TM_PBP1_transp_AraH_like"/>
    <property type="match status" value="1"/>
</dbReference>
<dbReference type="InterPro" id="IPR001851">
    <property type="entry name" value="ABC_transp_permease"/>
</dbReference>
<evidence type="ECO:0000256" key="1">
    <source>
        <dbReference type="ARBA" id="ARBA00004651"/>
    </source>
</evidence>
<comment type="subcellular location">
    <subcellularLocation>
        <location evidence="1">Cell membrane</location>
        <topology evidence="1">Multi-pass membrane protein</topology>
    </subcellularLocation>
</comment>
<evidence type="ECO:0000256" key="5">
    <source>
        <dbReference type="ARBA" id="ARBA00023136"/>
    </source>
</evidence>
<feature type="transmembrane region" description="Helical" evidence="6">
    <location>
        <begin position="166"/>
        <end position="190"/>
    </location>
</feature>
<dbReference type="Pfam" id="PF02653">
    <property type="entry name" value="BPD_transp_2"/>
    <property type="match status" value="1"/>
</dbReference>
<feature type="transmembrane region" description="Helical" evidence="6">
    <location>
        <begin position="304"/>
        <end position="320"/>
    </location>
</feature>
<protein>
    <submittedName>
        <fullName evidence="7">Branched-chain amino acid ABC transporter, permease protein</fullName>
    </submittedName>
</protein>
<dbReference type="HOGENOM" id="CLU_028880_4_3_9"/>